<organism evidence="2 3">
    <name type="scientific">Pseudobutyrivibrio xylanivorans</name>
    <dbReference type="NCBI Taxonomy" id="185007"/>
    <lineage>
        <taxon>Bacteria</taxon>
        <taxon>Bacillati</taxon>
        <taxon>Bacillota</taxon>
        <taxon>Clostridia</taxon>
        <taxon>Lachnospirales</taxon>
        <taxon>Lachnospiraceae</taxon>
        <taxon>Pseudobutyrivibrio</taxon>
    </lineage>
</organism>
<evidence type="ECO:0000313" key="3">
    <source>
        <dbReference type="Proteomes" id="UP000199428"/>
    </source>
</evidence>
<name>A0A1G5RWZ9_PSEXY</name>
<evidence type="ECO:0000256" key="1">
    <source>
        <dbReference type="SAM" id="Phobius"/>
    </source>
</evidence>
<dbReference type="AlphaFoldDB" id="A0A1G5RWZ9"/>
<accession>A0A1G5RWZ9</accession>
<keyword evidence="1" id="KW-0472">Membrane</keyword>
<proteinExistence type="predicted"/>
<reference evidence="2 3" key="1">
    <citation type="submission" date="2016-10" db="EMBL/GenBank/DDBJ databases">
        <authorList>
            <person name="de Groot N.N."/>
        </authorList>
    </citation>
    <scope>NUCLEOTIDE SEQUENCE [LARGE SCALE GENOMIC DNA]</scope>
    <source>
        <strain evidence="2 3">DSM 10317</strain>
    </source>
</reference>
<dbReference type="EMBL" id="FMWK01000006">
    <property type="protein sequence ID" value="SCZ78634.1"/>
    <property type="molecule type" value="Genomic_DNA"/>
</dbReference>
<protein>
    <submittedName>
        <fullName evidence="2">Uncharacterized protein</fullName>
    </submittedName>
</protein>
<keyword evidence="1" id="KW-1133">Transmembrane helix</keyword>
<feature type="transmembrane region" description="Helical" evidence="1">
    <location>
        <begin position="20"/>
        <end position="39"/>
    </location>
</feature>
<evidence type="ECO:0000313" key="2">
    <source>
        <dbReference type="EMBL" id="SCZ78634.1"/>
    </source>
</evidence>
<dbReference type="Proteomes" id="UP000199428">
    <property type="component" value="Unassembled WGS sequence"/>
</dbReference>
<gene>
    <name evidence="2" type="ORF">SAMN02910350_01370</name>
</gene>
<sequence>MEKNRVNSLELLNKYRMELMGVAALCIFSIGNIWDLNVLREK</sequence>
<keyword evidence="1" id="KW-0812">Transmembrane</keyword>